<dbReference type="HOGENOM" id="CLU_175753_0_0_1"/>
<dbReference type="AlphaFoldDB" id="A0A084R1Z2"/>
<evidence type="ECO:0000256" key="1">
    <source>
        <dbReference type="SAM" id="MobiDB-lite"/>
    </source>
</evidence>
<organism evidence="2 3">
    <name type="scientific">Stachybotrys chlorohalonatus (strain IBT 40285)</name>
    <dbReference type="NCBI Taxonomy" id="1283841"/>
    <lineage>
        <taxon>Eukaryota</taxon>
        <taxon>Fungi</taxon>
        <taxon>Dikarya</taxon>
        <taxon>Ascomycota</taxon>
        <taxon>Pezizomycotina</taxon>
        <taxon>Sordariomycetes</taxon>
        <taxon>Hypocreomycetidae</taxon>
        <taxon>Hypocreales</taxon>
        <taxon>Stachybotryaceae</taxon>
        <taxon>Stachybotrys</taxon>
    </lineage>
</organism>
<evidence type="ECO:0000313" key="3">
    <source>
        <dbReference type="Proteomes" id="UP000028524"/>
    </source>
</evidence>
<dbReference type="OrthoDB" id="5097686at2759"/>
<proteinExistence type="predicted"/>
<sequence length="71" mass="8142">MRTKDCAKLLFIRSSAECAVFSPAKIAQARLKKVAIDTQKKEEALQKETKKAQRRQQVAEQKALALEKRRQ</sequence>
<accession>A0A084R1Z2</accession>
<protein>
    <submittedName>
        <fullName evidence="2">Uncharacterized protein</fullName>
    </submittedName>
</protein>
<reference evidence="2 3" key="1">
    <citation type="journal article" date="2014" name="BMC Genomics">
        <title>Comparative genome sequencing reveals chemotype-specific gene clusters in the toxigenic black mold Stachybotrys.</title>
        <authorList>
            <person name="Semeiks J."/>
            <person name="Borek D."/>
            <person name="Otwinowski Z."/>
            <person name="Grishin N.V."/>
        </authorList>
    </citation>
    <scope>NUCLEOTIDE SEQUENCE [LARGE SCALE GENOMIC DNA]</scope>
    <source>
        <strain evidence="2 3">IBT 40285</strain>
    </source>
</reference>
<dbReference type="InParanoid" id="A0A084R1Z2"/>
<name>A0A084R1Z2_STAC4</name>
<gene>
    <name evidence="2" type="ORF">S40285_09427</name>
</gene>
<dbReference type="Proteomes" id="UP000028524">
    <property type="component" value="Unassembled WGS sequence"/>
</dbReference>
<keyword evidence="3" id="KW-1185">Reference proteome</keyword>
<evidence type="ECO:0000313" key="2">
    <source>
        <dbReference type="EMBL" id="KFA70227.1"/>
    </source>
</evidence>
<dbReference type="EMBL" id="KL659282">
    <property type="protein sequence ID" value="KFA70227.1"/>
    <property type="molecule type" value="Genomic_DNA"/>
</dbReference>
<feature type="region of interest" description="Disordered" evidence="1">
    <location>
        <begin position="45"/>
        <end position="71"/>
    </location>
</feature>